<dbReference type="InterPro" id="IPR005123">
    <property type="entry name" value="Oxoglu/Fe-dep_dioxygenase_dom"/>
</dbReference>
<keyword evidence="1" id="KW-0408">Iron</keyword>
<dbReference type="EMBL" id="CAAJGR010000059">
    <property type="protein sequence ID" value="VHO02257.1"/>
    <property type="molecule type" value="Genomic_DNA"/>
</dbReference>
<dbReference type="AlphaFoldDB" id="A0A486XLI5"/>
<dbReference type="InterPro" id="IPR051842">
    <property type="entry name" value="uS12_prolyl_hydroxylase"/>
</dbReference>
<evidence type="ECO:0000313" key="3">
    <source>
        <dbReference type="EMBL" id="VHO02257.1"/>
    </source>
</evidence>
<dbReference type="GO" id="GO:0031543">
    <property type="term" value="F:peptidyl-proline dioxygenase activity"/>
    <property type="evidence" value="ECO:0007669"/>
    <property type="project" value="TreeGrafter"/>
</dbReference>
<protein>
    <recommendedName>
        <fullName evidence="2">Fe2OG dioxygenase domain-containing protein</fullName>
    </recommendedName>
</protein>
<feature type="domain" description="Fe2OG dioxygenase" evidence="2">
    <location>
        <begin position="125"/>
        <end position="230"/>
    </location>
</feature>
<dbReference type="PANTHER" id="PTHR12117">
    <property type="entry name" value="HISTONE ACETYLTRANSFERASE COMPLEX"/>
    <property type="match status" value="1"/>
</dbReference>
<name>A0A486XLI5_9GAMM</name>
<evidence type="ECO:0000256" key="1">
    <source>
        <dbReference type="RuleBase" id="RU003682"/>
    </source>
</evidence>
<dbReference type="InterPro" id="IPR044862">
    <property type="entry name" value="Pro_4_hyd_alph_FE2OG_OXY"/>
</dbReference>
<gene>
    <name evidence="3" type="ORF">BAL341_671</name>
</gene>
<dbReference type="GO" id="GO:0046872">
    <property type="term" value="F:metal ion binding"/>
    <property type="evidence" value="ECO:0007669"/>
    <property type="project" value="UniProtKB-KW"/>
</dbReference>
<proteinExistence type="inferred from homology"/>
<dbReference type="GO" id="GO:0005737">
    <property type="term" value="C:cytoplasm"/>
    <property type="evidence" value="ECO:0007669"/>
    <property type="project" value="TreeGrafter"/>
</dbReference>
<organism evidence="3">
    <name type="scientific">Rheinheimera sp. BAL341</name>
    <dbReference type="NCBI Taxonomy" id="1708203"/>
    <lineage>
        <taxon>Bacteria</taxon>
        <taxon>Pseudomonadati</taxon>
        <taxon>Pseudomonadota</taxon>
        <taxon>Gammaproteobacteria</taxon>
        <taxon>Chromatiales</taxon>
        <taxon>Chromatiaceae</taxon>
        <taxon>Rheinheimera</taxon>
    </lineage>
</organism>
<dbReference type="PROSITE" id="PS51471">
    <property type="entry name" value="FE2OG_OXY"/>
    <property type="match status" value="1"/>
</dbReference>
<dbReference type="GO" id="GO:0006449">
    <property type="term" value="P:regulation of translational termination"/>
    <property type="evidence" value="ECO:0007669"/>
    <property type="project" value="TreeGrafter"/>
</dbReference>
<evidence type="ECO:0000259" key="2">
    <source>
        <dbReference type="PROSITE" id="PS51471"/>
    </source>
</evidence>
<keyword evidence="1" id="KW-0560">Oxidoreductase</keyword>
<accession>A0A486XLI5</accession>
<dbReference type="PANTHER" id="PTHR12117:SF0">
    <property type="entry name" value="PROLYL 3-HYDROXYLASE OGFOD1"/>
    <property type="match status" value="1"/>
</dbReference>
<sequence length="231" mass="26365">MWLNQPQVTAAALRSYRKALLSSSPNHVVIDNLFAGSKLDEVCRILQLDNCWQTQQHSYAALYVDNTTWQKTRQSQRFVQRDVWQRPAPNRNGHPANIAAEFLSFLRGNEFMALLSSIFKTPLTDINVAEPDINSNYFRLSATDFVKQHADDSPGREVCMLLYLNKDWQSNDGGELVFIGKDNNPVTIAPLYNRCVLFNPASPGSEHLVKAVTTENTGQYRYNVTSWYWSE</sequence>
<dbReference type="Gene3D" id="2.60.120.620">
    <property type="entry name" value="q2cbj1_9rhob like domain"/>
    <property type="match status" value="1"/>
</dbReference>
<keyword evidence="1" id="KW-0479">Metal-binding</keyword>
<reference evidence="3" key="1">
    <citation type="submission" date="2019-04" db="EMBL/GenBank/DDBJ databases">
        <authorList>
            <person name="Brambilla D."/>
        </authorList>
    </citation>
    <scope>NUCLEOTIDE SEQUENCE</scope>
    <source>
        <strain evidence="3">BAL1</strain>
    </source>
</reference>
<dbReference type="Pfam" id="PF13640">
    <property type="entry name" value="2OG-FeII_Oxy_3"/>
    <property type="match status" value="1"/>
</dbReference>
<comment type="similarity">
    <text evidence="1">Belongs to the iron/ascorbate-dependent oxidoreductase family.</text>
</comment>